<evidence type="ECO:0000256" key="1">
    <source>
        <dbReference type="ARBA" id="ARBA00022527"/>
    </source>
</evidence>
<organism evidence="4 5">
    <name type="scientific">Actinacidiphila cocklensis</name>
    <dbReference type="NCBI Taxonomy" id="887465"/>
    <lineage>
        <taxon>Bacteria</taxon>
        <taxon>Bacillati</taxon>
        <taxon>Actinomycetota</taxon>
        <taxon>Actinomycetes</taxon>
        <taxon>Kitasatosporales</taxon>
        <taxon>Streptomycetaceae</taxon>
        <taxon>Actinacidiphila</taxon>
    </lineage>
</organism>
<dbReference type="InterPro" id="IPR010982">
    <property type="entry name" value="Lambda_DNA-bd_dom_sf"/>
</dbReference>
<dbReference type="CDD" id="cd00093">
    <property type="entry name" value="HTH_XRE"/>
    <property type="match status" value="1"/>
</dbReference>
<dbReference type="SUPFAM" id="SSF55874">
    <property type="entry name" value="ATPase domain of HSP90 chaperone/DNA topoisomerase II/histidine kinase"/>
    <property type="match status" value="1"/>
</dbReference>
<dbReference type="GO" id="GO:0004674">
    <property type="term" value="F:protein serine/threonine kinase activity"/>
    <property type="evidence" value="ECO:0007669"/>
    <property type="project" value="UniProtKB-KW"/>
</dbReference>
<dbReference type="EMBL" id="CAJSLV010000046">
    <property type="protein sequence ID" value="CAG6392645.1"/>
    <property type="molecule type" value="Genomic_DNA"/>
</dbReference>
<dbReference type="InterPro" id="IPR036890">
    <property type="entry name" value="HATPase_C_sf"/>
</dbReference>
<dbReference type="PANTHER" id="PTHR35526:SF3">
    <property type="entry name" value="ANTI-SIGMA-F FACTOR RSBW"/>
    <property type="match status" value="1"/>
</dbReference>
<dbReference type="InterPro" id="IPR050267">
    <property type="entry name" value="Anti-sigma-factor_SerPK"/>
</dbReference>
<proteinExistence type="predicted"/>
<dbReference type="Pfam" id="PF13560">
    <property type="entry name" value="HTH_31"/>
    <property type="match status" value="1"/>
</dbReference>
<reference evidence="4" key="1">
    <citation type="submission" date="2021-05" db="EMBL/GenBank/DDBJ databases">
        <authorList>
            <person name="Arsene-Ploetze F."/>
        </authorList>
    </citation>
    <scope>NUCLEOTIDE SEQUENCE</scope>
    <source>
        <strain evidence="4">DSM 42138</strain>
    </source>
</reference>
<accession>A0A9W4E3K4</accession>
<dbReference type="PROSITE" id="PS50943">
    <property type="entry name" value="HTH_CROC1"/>
    <property type="match status" value="1"/>
</dbReference>
<dbReference type="Gene3D" id="1.10.260.40">
    <property type="entry name" value="lambda repressor-like DNA-binding domains"/>
    <property type="match status" value="1"/>
</dbReference>
<feature type="region of interest" description="Disordered" evidence="2">
    <location>
        <begin position="202"/>
        <end position="224"/>
    </location>
</feature>
<evidence type="ECO:0000313" key="4">
    <source>
        <dbReference type="EMBL" id="CAG6392645.1"/>
    </source>
</evidence>
<evidence type="ECO:0000259" key="3">
    <source>
        <dbReference type="PROSITE" id="PS50943"/>
    </source>
</evidence>
<feature type="domain" description="HTH cro/C1-type" evidence="3">
    <location>
        <begin position="230"/>
        <end position="281"/>
    </location>
</feature>
<keyword evidence="5" id="KW-1185">Reference proteome</keyword>
<gene>
    <name evidence="4" type="ORF">SCOCK_180022</name>
</gene>
<evidence type="ECO:0000256" key="2">
    <source>
        <dbReference type="SAM" id="MobiDB-lite"/>
    </source>
</evidence>
<dbReference type="Pfam" id="PF13581">
    <property type="entry name" value="HATPase_c_2"/>
    <property type="match status" value="1"/>
</dbReference>
<keyword evidence="4" id="KW-0808">Transferase</keyword>
<dbReference type="PANTHER" id="PTHR35526">
    <property type="entry name" value="ANTI-SIGMA-F FACTOR RSBW-RELATED"/>
    <property type="match status" value="1"/>
</dbReference>
<dbReference type="CDD" id="cd16936">
    <property type="entry name" value="HATPase_RsbW-like"/>
    <property type="match status" value="1"/>
</dbReference>
<dbReference type="SMART" id="SM00530">
    <property type="entry name" value="HTH_XRE"/>
    <property type="match status" value="1"/>
</dbReference>
<sequence length="294" mass="31632">MSGGRGGVGPEPLRALPWTGEDGKPCYLSTDGGNSFISRLADALELAGESTEFVGAPTGGGQCVQGAVPLTRVYRWRRDPRSVVWARRLLLWHLEAWGMDRLAGVAELVVSELVTNAVRHAHGPEDTLVETWFRPLPDGGLLIEVHDASSRRPELRQPSSDAESGRGLALVDALTGGSWGVSGREGVGKLVWAECAVEGDSDEVSGAGRGGRRRERPRSLHQEPEAVTWAREKSGLTKRRLAELVGISEQLMGEVESGRRSATPADLARIARALNCPVVVLERRHSGSRRAAST</sequence>
<keyword evidence="1" id="KW-0723">Serine/threonine-protein kinase</keyword>
<dbReference type="SUPFAM" id="SSF47413">
    <property type="entry name" value="lambda repressor-like DNA-binding domains"/>
    <property type="match status" value="1"/>
</dbReference>
<dbReference type="Proteomes" id="UP001152519">
    <property type="component" value="Unassembled WGS sequence"/>
</dbReference>
<dbReference type="InterPro" id="IPR001387">
    <property type="entry name" value="Cro/C1-type_HTH"/>
</dbReference>
<dbReference type="GO" id="GO:0003677">
    <property type="term" value="F:DNA binding"/>
    <property type="evidence" value="ECO:0007669"/>
    <property type="project" value="InterPro"/>
</dbReference>
<protein>
    <submittedName>
        <fullName evidence="4">Histidine kinase-like ATPase domain-containing protein</fullName>
    </submittedName>
</protein>
<dbReference type="InterPro" id="IPR003594">
    <property type="entry name" value="HATPase_dom"/>
</dbReference>
<evidence type="ECO:0000313" key="5">
    <source>
        <dbReference type="Proteomes" id="UP001152519"/>
    </source>
</evidence>
<dbReference type="AlphaFoldDB" id="A0A9W4E3K4"/>
<keyword evidence="4" id="KW-0418">Kinase</keyword>
<comment type="caution">
    <text evidence="4">The sequence shown here is derived from an EMBL/GenBank/DDBJ whole genome shotgun (WGS) entry which is preliminary data.</text>
</comment>
<dbReference type="Gene3D" id="3.30.565.10">
    <property type="entry name" value="Histidine kinase-like ATPase, C-terminal domain"/>
    <property type="match status" value="1"/>
</dbReference>
<name>A0A9W4E3K4_9ACTN</name>